<keyword evidence="2" id="KW-1185">Reference proteome</keyword>
<dbReference type="EMBL" id="CM039432">
    <property type="protein sequence ID" value="KAI4333493.1"/>
    <property type="molecule type" value="Genomic_DNA"/>
</dbReference>
<proteinExistence type="predicted"/>
<evidence type="ECO:0000313" key="2">
    <source>
        <dbReference type="Proteomes" id="UP000828941"/>
    </source>
</evidence>
<reference evidence="1 2" key="1">
    <citation type="journal article" date="2022" name="DNA Res.">
        <title>Chromosomal-level genome assembly of the orchid tree Bauhinia variegata (Leguminosae; Cercidoideae) supports the allotetraploid origin hypothesis of Bauhinia.</title>
        <authorList>
            <person name="Zhong Y."/>
            <person name="Chen Y."/>
            <person name="Zheng D."/>
            <person name="Pang J."/>
            <person name="Liu Y."/>
            <person name="Luo S."/>
            <person name="Meng S."/>
            <person name="Qian L."/>
            <person name="Wei D."/>
            <person name="Dai S."/>
            <person name="Zhou R."/>
        </authorList>
    </citation>
    <scope>NUCLEOTIDE SEQUENCE [LARGE SCALE GENOMIC DNA]</scope>
    <source>
        <strain evidence="1">BV-YZ2020</strain>
    </source>
</reference>
<accession>A0ACB9NAK8</accession>
<name>A0ACB9NAK8_BAUVA</name>
<protein>
    <submittedName>
        <fullName evidence="1">Uncharacterized protein</fullName>
    </submittedName>
</protein>
<comment type="caution">
    <text evidence="1">The sequence shown here is derived from an EMBL/GenBank/DDBJ whole genome shotgun (WGS) entry which is preliminary data.</text>
</comment>
<gene>
    <name evidence="1" type="ORF">L6164_018295</name>
</gene>
<sequence>MNSFGFLLLLAFLAFCSNFASAANCTLDSNEEKALEDIARTLGKNDNYTISSYDNSTTPGDSKYSESTVWCNCSFAGNTSCHITHIWLKSQNLTGVLPTELTKLSYLQEIDLTRNYLNGTIPAEWGSLNNLQSISLGVNRLNGSIPKELGNIATLTSLVLEFNDFSGNLPPELGNLTRIERLHLTSNNFTGELPPEFAKLTALKEFRIGGNQFSGKIPDYIRNWTLLEKLVMVGSGFSGPIPSSIFLSLKNLSDLQISDLSGPDSTFPQLNETTNLSILTLRNCNINGTLPAYLENMTPFDILDLSFNKLSGQIPNNSTNLSKAKHIYLTGNYLTGLLPEWTENTNHPIDLSYNSLTIGEPTECTKSEKRNLFASSSTGNNSNPYFCASGCSTTTTSLHINSGGQILPNFSVDGSIKTYDADTEGGAAYFKLEKNWAISNTGDYVDASGFLPSQNHFIVSDAYNMMNDILYKTARASPISLTYYGYCLGDGTYTVSLHFAEIMFTNDKTYSSLGRRVFNIYIQGKLERENFDIAKAAGGVGKVTIQNFTAVVNSSGTLEIRFYWAGKGTTAIPFKSVYGPLISAISVHGDFPRQGSSMSAGAVVGIVAAGVIIIILVFVLLWLRGCLGPKSSLARGLELQTSLFSLRQIKAATNNFDITNKIGEGGFGSVYKGFLPDGTIIAVKLLSSKSKQGNREFITEIGMISGLQHPYLVKLYGCCVDGDQLLLVYEYMENNSLARALFGQEESRIKLDWPTSTRIAGTYGYMAPEYAMHGYLTNKADVYSFGVVTLEIVSGKNNTVRRAMEESFLLLEWAHILKEKDNLMELVDPRLGSDFNKEEAMVMIKVGILCTNVTAARRPTMSSVVSMLEGRILVPELVSESSEVFDEMKLEAMRQYYRNIEENEIIETTTQSASKDGPWTASSSSAADLYPVHLDSSYWDKRN</sequence>
<dbReference type="Proteomes" id="UP000828941">
    <property type="component" value="Chromosome 7"/>
</dbReference>
<organism evidence="1 2">
    <name type="scientific">Bauhinia variegata</name>
    <name type="common">Purple orchid tree</name>
    <name type="synonym">Phanera variegata</name>
    <dbReference type="NCBI Taxonomy" id="167791"/>
    <lineage>
        <taxon>Eukaryota</taxon>
        <taxon>Viridiplantae</taxon>
        <taxon>Streptophyta</taxon>
        <taxon>Embryophyta</taxon>
        <taxon>Tracheophyta</taxon>
        <taxon>Spermatophyta</taxon>
        <taxon>Magnoliopsida</taxon>
        <taxon>eudicotyledons</taxon>
        <taxon>Gunneridae</taxon>
        <taxon>Pentapetalae</taxon>
        <taxon>rosids</taxon>
        <taxon>fabids</taxon>
        <taxon>Fabales</taxon>
        <taxon>Fabaceae</taxon>
        <taxon>Cercidoideae</taxon>
        <taxon>Cercideae</taxon>
        <taxon>Bauhiniinae</taxon>
        <taxon>Bauhinia</taxon>
    </lineage>
</organism>
<evidence type="ECO:0000313" key="1">
    <source>
        <dbReference type="EMBL" id="KAI4333493.1"/>
    </source>
</evidence>